<protein>
    <submittedName>
        <fullName evidence="1">Uncharacterized protein</fullName>
    </submittedName>
</protein>
<reference evidence="1 2" key="1">
    <citation type="submission" date="2018-06" db="EMBL/GenBank/DDBJ databases">
        <title>Complete Genomes of Monosporascus.</title>
        <authorList>
            <person name="Robinson A.J."/>
            <person name="Natvig D.O."/>
        </authorList>
    </citation>
    <scope>NUCLEOTIDE SEQUENCE [LARGE SCALE GENOMIC DNA]</scope>
    <source>
        <strain evidence="1 2">CBS 110550</strain>
    </source>
</reference>
<dbReference type="Proteomes" id="UP000293360">
    <property type="component" value="Unassembled WGS sequence"/>
</dbReference>
<sequence>MAKHLSWWKFKETPITELNQEGKPQVDATCLDLTRKALDVLRSSKEAQDIVELIKPRQYGDEYGDRTTARIKLEQTQQRHAVAAHLGLKPINNRRCKNCKNPRNGGPFDDCRSFGPDVFKGACQCCQYSSQAHKCEFHASKKDEESDDNAWPTITQEMLKKATTRQLEQTVRWCKAELNDREGLASFPPSAKKRCRA</sequence>
<accession>A0A4V1XC93</accession>
<dbReference type="InterPro" id="IPR022190">
    <property type="entry name" value="DUF3716"/>
</dbReference>
<keyword evidence="2" id="KW-1185">Reference proteome</keyword>
<evidence type="ECO:0000313" key="2">
    <source>
        <dbReference type="Proteomes" id="UP000293360"/>
    </source>
</evidence>
<dbReference type="AlphaFoldDB" id="A0A4V1XC93"/>
<evidence type="ECO:0000313" key="1">
    <source>
        <dbReference type="EMBL" id="RYP08949.1"/>
    </source>
</evidence>
<name>A0A4V1XC93_9PEZI</name>
<dbReference type="Pfam" id="PF12511">
    <property type="entry name" value="DUF3716"/>
    <property type="match status" value="1"/>
</dbReference>
<organism evidence="1 2">
    <name type="scientific">Monosporascus ibericus</name>
    <dbReference type="NCBI Taxonomy" id="155417"/>
    <lineage>
        <taxon>Eukaryota</taxon>
        <taxon>Fungi</taxon>
        <taxon>Dikarya</taxon>
        <taxon>Ascomycota</taxon>
        <taxon>Pezizomycotina</taxon>
        <taxon>Sordariomycetes</taxon>
        <taxon>Xylariomycetidae</taxon>
        <taxon>Xylariales</taxon>
        <taxon>Xylariales incertae sedis</taxon>
        <taxon>Monosporascus</taxon>
    </lineage>
</organism>
<dbReference type="OrthoDB" id="4772092at2759"/>
<dbReference type="EMBL" id="QJNU01000050">
    <property type="protein sequence ID" value="RYP08949.1"/>
    <property type="molecule type" value="Genomic_DNA"/>
</dbReference>
<comment type="caution">
    <text evidence="1">The sequence shown here is derived from an EMBL/GenBank/DDBJ whole genome shotgun (WGS) entry which is preliminary data.</text>
</comment>
<proteinExistence type="predicted"/>
<gene>
    <name evidence="1" type="ORF">DL764_001560</name>
</gene>